<dbReference type="Proteomes" id="UP000001307">
    <property type="component" value="Unassembled WGS sequence"/>
</dbReference>
<accession>E4WW14</accession>
<evidence type="ECO:0000313" key="2">
    <source>
        <dbReference type="Proteomes" id="UP000001307"/>
    </source>
</evidence>
<dbReference type="EMBL" id="FN653017">
    <property type="protein sequence ID" value="CBY21317.1"/>
    <property type="molecule type" value="Genomic_DNA"/>
</dbReference>
<proteinExistence type="predicted"/>
<sequence length="274" mass="32291">MKHKDYEYFEFSKEFNGDKTARKVQEARRKKIEHFCRNKQDDNQSLLSDPLRFKKYDGYICSPDPDNWLTQFSNLISKNLSRLELSFKQKTEVKRNEISSFILTEDPIRRFLKYFHFNARVQRAMPSKFLIAAIRWKYSTLKLQETMKIAVALSPDEFANFFLLAVKNLDDVNNFFISRPWTPGLAEIPLSLLKESEKCQICATKPKFHAKAETASDDMKYLFSQYDFPLPKVENISDEDFHLDELSSSTLEKLVEYYADDFTAFGYDSSQYLK</sequence>
<evidence type="ECO:0008006" key="3">
    <source>
        <dbReference type="Google" id="ProtNLM"/>
    </source>
</evidence>
<name>E4WW14_OIKDI</name>
<dbReference type="GO" id="GO:0008146">
    <property type="term" value="F:sulfotransferase activity"/>
    <property type="evidence" value="ECO:0007669"/>
    <property type="project" value="InterPro"/>
</dbReference>
<reference evidence="1" key="1">
    <citation type="journal article" date="2010" name="Science">
        <title>Plasticity of animal genome architecture unmasked by rapid evolution of a pelagic tunicate.</title>
        <authorList>
            <person name="Denoeud F."/>
            <person name="Henriet S."/>
            <person name="Mungpakdee S."/>
            <person name="Aury J.M."/>
            <person name="Da Silva C."/>
            <person name="Brinkmann H."/>
            <person name="Mikhaleva J."/>
            <person name="Olsen L.C."/>
            <person name="Jubin C."/>
            <person name="Canestro C."/>
            <person name="Bouquet J.M."/>
            <person name="Danks G."/>
            <person name="Poulain J."/>
            <person name="Campsteijn C."/>
            <person name="Adamski M."/>
            <person name="Cross I."/>
            <person name="Yadetie F."/>
            <person name="Muffato M."/>
            <person name="Louis A."/>
            <person name="Butcher S."/>
            <person name="Tsagkogeorga G."/>
            <person name="Konrad A."/>
            <person name="Singh S."/>
            <person name="Jensen M.F."/>
            <person name="Cong E.H."/>
            <person name="Eikeseth-Otteraa H."/>
            <person name="Noel B."/>
            <person name="Anthouard V."/>
            <person name="Porcel B.M."/>
            <person name="Kachouri-Lafond R."/>
            <person name="Nishino A."/>
            <person name="Ugolini M."/>
            <person name="Chourrout P."/>
            <person name="Nishida H."/>
            <person name="Aasland R."/>
            <person name="Huzurbazar S."/>
            <person name="Westhof E."/>
            <person name="Delsuc F."/>
            <person name="Lehrach H."/>
            <person name="Reinhardt R."/>
            <person name="Weissenbach J."/>
            <person name="Roy S.W."/>
            <person name="Artiguenave F."/>
            <person name="Postlethwait J.H."/>
            <person name="Manak J.R."/>
            <person name="Thompson E.M."/>
            <person name="Jaillon O."/>
            <person name="Du Pasquier L."/>
            <person name="Boudinot P."/>
            <person name="Liberles D.A."/>
            <person name="Volff J.N."/>
            <person name="Philippe H."/>
            <person name="Lenhard B."/>
            <person name="Roest Crollius H."/>
            <person name="Wincker P."/>
            <person name="Chourrout D."/>
        </authorList>
    </citation>
    <scope>NUCLEOTIDE SEQUENCE [LARGE SCALE GENOMIC DNA]</scope>
</reference>
<dbReference type="GO" id="GO:0016020">
    <property type="term" value="C:membrane"/>
    <property type="evidence" value="ECO:0007669"/>
    <property type="project" value="InterPro"/>
</dbReference>
<evidence type="ECO:0000313" key="1">
    <source>
        <dbReference type="EMBL" id="CBY21317.1"/>
    </source>
</evidence>
<dbReference type="AlphaFoldDB" id="E4WW14"/>
<dbReference type="OrthoDB" id="10511896at2759"/>
<protein>
    <recommendedName>
        <fullName evidence="3">Carbohydrate sulfotransferase</fullName>
    </recommendedName>
</protein>
<dbReference type="Pfam" id="PF03567">
    <property type="entry name" value="Sulfotransfer_2"/>
    <property type="match status" value="1"/>
</dbReference>
<gene>
    <name evidence="1" type="ORF">GSOID_T00009076001</name>
</gene>
<organism evidence="1">
    <name type="scientific">Oikopleura dioica</name>
    <name type="common">Tunicate</name>
    <dbReference type="NCBI Taxonomy" id="34765"/>
    <lineage>
        <taxon>Eukaryota</taxon>
        <taxon>Metazoa</taxon>
        <taxon>Chordata</taxon>
        <taxon>Tunicata</taxon>
        <taxon>Appendicularia</taxon>
        <taxon>Copelata</taxon>
        <taxon>Oikopleuridae</taxon>
        <taxon>Oikopleura</taxon>
    </lineage>
</organism>
<keyword evidence="2" id="KW-1185">Reference proteome</keyword>
<dbReference type="InterPro" id="IPR005331">
    <property type="entry name" value="Sulfotransferase"/>
</dbReference>
<dbReference type="InParanoid" id="E4WW14"/>